<dbReference type="Gene3D" id="1.25.10.10">
    <property type="entry name" value="Leucine-rich Repeat Variant"/>
    <property type="match status" value="2"/>
</dbReference>
<evidence type="ECO:0000313" key="3">
    <source>
        <dbReference type="Proteomes" id="UP000694564"/>
    </source>
</evidence>
<evidence type="ECO:0000256" key="1">
    <source>
        <dbReference type="SAM" id="MobiDB-lite"/>
    </source>
</evidence>
<dbReference type="Proteomes" id="UP000694564">
    <property type="component" value="Chromosome 3"/>
</dbReference>
<proteinExistence type="predicted"/>
<dbReference type="GeneTree" id="ENSGT00390000007247"/>
<dbReference type="GO" id="GO:0009615">
    <property type="term" value="P:response to virus"/>
    <property type="evidence" value="ECO:0007669"/>
    <property type="project" value="Ensembl"/>
</dbReference>
<gene>
    <name evidence="2" type="primary">HEATR9</name>
</gene>
<dbReference type="PANTHER" id="PTHR38323">
    <property type="entry name" value="PROTEIN HEATR9"/>
    <property type="match status" value="1"/>
</dbReference>
<dbReference type="GO" id="GO:0002244">
    <property type="term" value="P:hematopoietic progenitor cell differentiation"/>
    <property type="evidence" value="ECO:0007669"/>
    <property type="project" value="Ensembl"/>
</dbReference>
<reference evidence="2" key="2">
    <citation type="submission" date="2025-09" db="UniProtKB">
        <authorList>
            <consortium name="Ensembl"/>
        </authorList>
    </citation>
    <scope>IDENTIFICATION</scope>
</reference>
<accession>A0A8D2B8T7</accession>
<dbReference type="OrthoDB" id="10031548at2759"/>
<keyword evidence="3" id="KW-1185">Reference proteome</keyword>
<dbReference type="InterPro" id="IPR011989">
    <property type="entry name" value="ARM-like"/>
</dbReference>
<protein>
    <submittedName>
        <fullName evidence="2">HEAT repeat containing 9</fullName>
    </submittedName>
</protein>
<feature type="region of interest" description="Disordered" evidence="1">
    <location>
        <begin position="522"/>
        <end position="558"/>
    </location>
</feature>
<dbReference type="Ensembl" id="ENSSVLT00005014046.1">
    <property type="protein sequence ID" value="ENSSVLP00005012683.1"/>
    <property type="gene ID" value="ENSSVLG00005009904.1"/>
</dbReference>
<dbReference type="GO" id="GO:0034097">
    <property type="term" value="P:response to cytokine"/>
    <property type="evidence" value="ECO:0007669"/>
    <property type="project" value="Ensembl"/>
</dbReference>
<dbReference type="SUPFAM" id="SSF48371">
    <property type="entry name" value="ARM repeat"/>
    <property type="match status" value="1"/>
</dbReference>
<reference evidence="2" key="1">
    <citation type="submission" date="2025-08" db="UniProtKB">
        <authorList>
            <consortium name="Ensembl"/>
        </authorList>
    </citation>
    <scope>IDENTIFICATION</scope>
</reference>
<organism evidence="2 3">
    <name type="scientific">Sciurus vulgaris</name>
    <name type="common">Eurasian red squirrel</name>
    <dbReference type="NCBI Taxonomy" id="55149"/>
    <lineage>
        <taxon>Eukaryota</taxon>
        <taxon>Metazoa</taxon>
        <taxon>Chordata</taxon>
        <taxon>Craniata</taxon>
        <taxon>Vertebrata</taxon>
        <taxon>Euteleostomi</taxon>
        <taxon>Mammalia</taxon>
        <taxon>Eutheria</taxon>
        <taxon>Euarchontoglires</taxon>
        <taxon>Glires</taxon>
        <taxon>Rodentia</taxon>
        <taxon>Sciuromorpha</taxon>
        <taxon>Sciuridae</taxon>
        <taxon>Sciurinae</taxon>
        <taxon>Sciurini</taxon>
        <taxon>Sciurus</taxon>
    </lineage>
</organism>
<dbReference type="InterPro" id="IPR052873">
    <property type="entry name" value="HEATR9"/>
</dbReference>
<dbReference type="InterPro" id="IPR016024">
    <property type="entry name" value="ARM-type_fold"/>
</dbReference>
<dbReference type="PANTHER" id="PTHR38323:SF1">
    <property type="entry name" value="PROTEIN HEATR9"/>
    <property type="match status" value="1"/>
</dbReference>
<sequence length="569" mass="65912">MAYEKSGDISEIARSMIKHPWLDYEYRNKELRKAMTRALPPLSYYQSPKEEFPLRPEFWRQHRGKPNLVPYCYSKNFDLYAHWHTLYDQRKERENQKMLWKMRDNSRYLKEGTHIQNFYTPMNKLVPKYQVGSRSFEPTSDPQKWQRLKELTEMLKSPREEEQSYAAHALGCLGSRDQFVMEALWQMAQTGTEKVKYEAYRTLAILGCLNKHVIQAFIKQLKGENEGRRMETLMGLRAALNSWAAAPKDKRIQVGDEENLLCVLQTLTKKSSHEAALEAALCLGFLRPGNKMAQEFLLQCLGQSPKTQQMKALRMLVKMMHVHSAAVIRAILDQLSSAVILEDRFEATQMLRIIGLEEIQAHGLEEITFDLLKRKTHNEPFLAMRQAVAETAEELKMKPTMLNLMEEQLMDPNAAARQEAVTSLGVLGIRGSQVFYLLMDMLDTEENQAVKKSLQETLILCASTDPWIQNMLKNKVFYVYEAPKTNEKAKPTRFWKEPENPEELNIQDFRLAKLNPLLIAKSSSKSDQKKKLPAFPPCFPKPQEERPQTTGPWEPGIRKQLRILAKTSK</sequence>
<dbReference type="AlphaFoldDB" id="A0A8D2B8T7"/>
<evidence type="ECO:0000313" key="2">
    <source>
        <dbReference type="Ensembl" id="ENSSVLP00005012683.1"/>
    </source>
</evidence>
<name>A0A8D2B8T7_SCIVU</name>